<protein>
    <submittedName>
        <fullName evidence="2">Uncharacterized protein</fullName>
    </submittedName>
</protein>
<sequence length="580" mass="62489">MCIIFCCKGHGSSCEACLLISYQDGKYDCLRCLMLQIEFTENLLKNNPGNIVALEWNTECVQARQLHFAQAACSATVHRVCDAFDRFSGLGEDSALKKAYVLPISPPASLIPSATLTPSHADGFASQPAFSSCLPKTVSIEAFLAPADVPQASGTLDFAHGCPSQPAQEPFAHVPFAQEPFTQEYLAQDHYDLAGILAEFPLVTPLGHACSSTSAVNGGSPKMTSSEAIYTSADVISAFVTSDLAYGNHSQLAQEPFAQDHFDLAEILTEFPPSTPSANACSSLAAVTMGRSHQSALSLYQCSDSAGAYLNDLAPTAHEADHPAQLAWLDDESLALFGTVSGSTNSSTSESSSQCAAPEDILWRTAMSLFGRSGSPAPSSHLISSFTDTQVASLNSIPPCSIAQVDKDACPSSNSPKKKRKPRKRTASLRPPVSPRKPLREPRLLKRTSYRRCEGHAGITTISQDILDACDKCRVRSTTSALIQKLKNNKGPAPVPNSDGSSDDYLLGETQNTSGSETQRFTETVTLNFRRDKEKEVRDMLSNGNAGRNRMEELVQFERVQLLYDLIKKHGVPTGAWLAK</sequence>
<feature type="compositionally biased region" description="Basic residues" evidence="1">
    <location>
        <begin position="416"/>
        <end position="427"/>
    </location>
</feature>
<gene>
    <name evidence="2" type="ORF">NliqN6_2999</name>
</gene>
<organism evidence="2 3">
    <name type="scientific">Naganishia liquefaciens</name>
    <dbReference type="NCBI Taxonomy" id="104408"/>
    <lineage>
        <taxon>Eukaryota</taxon>
        <taxon>Fungi</taxon>
        <taxon>Dikarya</taxon>
        <taxon>Basidiomycota</taxon>
        <taxon>Agaricomycotina</taxon>
        <taxon>Tremellomycetes</taxon>
        <taxon>Filobasidiales</taxon>
        <taxon>Filobasidiaceae</taxon>
        <taxon>Naganishia</taxon>
    </lineage>
</organism>
<reference evidence="2" key="1">
    <citation type="submission" date="2020-07" db="EMBL/GenBank/DDBJ databases">
        <title>Draft Genome Sequence of a Deep-Sea Yeast, Naganishia (Cryptococcus) liquefaciens strain N6.</title>
        <authorList>
            <person name="Han Y.W."/>
            <person name="Kajitani R."/>
            <person name="Morimoto H."/>
            <person name="Parhat M."/>
            <person name="Tsubouchi H."/>
            <person name="Bakenova O."/>
            <person name="Ogata M."/>
            <person name="Argunhan B."/>
            <person name="Aoki R."/>
            <person name="Kajiwara S."/>
            <person name="Itoh T."/>
            <person name="Iwasaki H."/>
        </authorList>
    </citation>
    <scope>NUCLEOTIDE SEQUENCE</scope>
    <source>
        <strain evidence="2">N6</strain>
    </source>
</reference>
<evidence type="ECO:0000313" key="3">
    <source>
        <dbReference type="Proteomes" id="UP000620104"/>
    </source>
</evidence>
<dbReference type="EMBL" id="BLZA01000019">
    <property type="protein sequence ID" value="GHJ86597.1"/>
    <property type="molecule type" value="Genomic_DNA"/>
</dbReference>
<dbReference type="AlphaFoldDB" id="A0A8H3TSY5"/>
<evidence type="ECO:0000313" key="2">
    <source>
        <dbReference type="EMBL" id="GHJ86597.1"/>
    </source>
</evidence>
<keyword evidence="3" id="KW-1185">Reference proteome</keyword>
<proteinExistence type="predicted"/>
<name>A0A8H3TSY5_9TREE</name>
<accession>A0A8H3TSY5</accession>
<evidence type="ECO:0000256" key="1">
    <source>
        <dbReference type="SAM" id="MobiDB-lite"/>
    </source>
</evidence>
<comment type="caution">
    <text evidence="2">The sequence shown here is derived from an EMBL/GenBank/DDBJ whole genome shotgun (WGS) entry which is preliminary data.</text>
</comment>
<feature type="region of interest" description="Disordered" evidence="1">
    <location>
        <begin position="405"/>
        <end position="444"/>
    </location>
</feature>
<dbReference type="Proteomes" id="UP000620104">
    <property type="component" value="Unassembled WGS sequence"/>
</dbReference>